<proteinExistence type="predicted"/>
<dbReference type="Pfam" id="PF21900">
    <property type="entry name" value="DUF6920"/>
    <property type="match status" value="1"/>
</dbReference>
<evidence type="ECO:0000313" key="1">
    <source>
        <dbReference type="EMBL" id="MFC3180540.1"/>
    </source>
</evidence>
<comment type="caution">
    <text evidence="1">The sequence shown here is derived from an EMBL/GenBank/DDBJ whole genome shotgun (WGS) entry which is preliminary data.</text>
</comment>
<protein>
    <submittedName>
        <fullName evidence="1">DUF6920 family protein</fullName>
    </submittedName>
</protein>
<dbReference type="Proteomes" id="UP001595547">
    <property type="component" value="Unassembled WGS sequence"/>
</dbReference>
<keyword evidence="2" id="KW-1185">Reference proteome</keyword>
<reference evidence="2" key="1">
    <citation type="journal article" date="2019" name="Int. J. Syst. Evol. Microbiol.">
        <title>The Global Catalogue of Microorganisms (GCM) 10K type strain sequencing project: providing services to taxonomists for standard genome sequencing and annotation.</title>
        <authorList>
            <consortium name="The Broad Institute Genomics Platform"/>
            <consortium name="The Broad Institute Genome Sequencing Center for Infectious Disease"/>
            <person name="Wu L."/>
            <person name="Ma J."/>
        </authorList>
    </citation>
    <scope>NUCLEOTIDE SEQUENCE [LARGE SCALE GENOMIC DNA]</scope>
    <source>
        <strain evidence="2">KCTC 52039</strain>
    </source>
</reference>
<gene>
    <name evidence="1" type="ORF">ACFOGH_06040</name>
</gene>
<organism evidence="1 2">
    <name type="scientific">Cypionkella sinensis</name>
    <dbReference type="NCBI Taxonomy" id="1756043"/>
    <lineage>
        <taxon>Bacteria</taxon>
        <taxon>Pseudomonadati</taxon>
        <taxon>Pseudomonadota</taxon>
        <taxon>Alphaproteobacteria</taxon>
        <taxon>Rhodobacterales</taxon>
        <taxon>Paracoccaceae</taxon>
        <taxon>Cypionkella</taxon>
    </lineage>
</organism>
<sequence>MDMLKWCAGCLAVLALIYAGLAAVGAWRWKVATRNLVAVLDDGQVGGCAARFDAGEIAGLPAPVQRYFKQALTHGQPIIRTVDLTQSGTFNLSLATAQWRPFTARQHITTAGPGFVWDAVIQMFPGVPVRVVDAYIAETGRLRPAILGLFSLGEVQGKGEIARGELMRYFAEAVWYPTALLPSQGVVWQAVDDTSARATMTDGAVCLTLLFRFGPDGLVAEVHADARGGMVGKTVVLMPWDCRMSDYRRQDGMLVPFVGEVIWQTAQGEKPYFRGRMTRLAYGFGS</sequence>
<dbReference type="InterPro" id="IPR054213">
    <property type="entry name" value="DUF6920"/>
</dbReference>
<name>A0ABV7IYK4_9RHOB</name>
<evidence type="ECO:0000313" key="2">
    <source>
        <dbReference type="Proteomes" id="UP001595547"/>
    </source>
</evidence>
<accession>A0ABV7IYK4</accession>
<dbReference type="EMBL" id="JBHRTO010000001">
    <property type="protein sequence ID" value="MFC3180540.1"/>
    <property type="molecule type" value="Genomic_DNA"/>
</dbReference>
<dbReference type="RefSeq" id="WP_380072165.1">
    <property type="nucleotide sequence ID" value="NZ_JBHRTO010000001.1"/>
</dbReference>